<dbReference type="InterPro" id="IPR036073">
    <property type="entry name" value="Desulfoferrodoxin_Fe-bd_dom_sf"/>
</dbReference>
<dbReference type="GO" id="GO:0016491">
    <property type="term" value="F:oxidoreductase activity"/>
    <property type="evidence" value="ECO:0007669"/>
    <property type="project" value="InterPro"/>
</dbReference>
<accession>A0AB34JWP6</accession>
<evidence type="ECO:0000313" key="3">
    <source>
        <dbReference type="Proteomes" id="UP001515480"/>
    </source>
</evidence>
<keyword evidence="1" id="KW-0732">Signal</keyword>
<dbReference type="GO" id="GO:0005506">
    <property type="term" value="F:iron ion binding"/>
    <property type="evidence" value="ECO:0007669"/>
    <property type="project" value="InterPro"/>
</dbReference>
<proteinExistence type="predicted"/>
<keyword evidence="3" id="KW-1185">Reference proteome</keyword>
<organism evidence="2 3">
    <name type="scientific">Prymnesium parvum</name>
    <name type="common">Toxic golden alga</name>
    <dbReference type="NCBI Taxonomy" id="97485"/>
    <lineage>
        <taxon>Eukaryota</taxon>
        <taxon>Haptista</taxon>
        <taxon>Haptophyta</taxon>
        <taxon>Prymnesiophyceae</taxon>
        <taxon>Prymnesiales</taxon>
        <taxon>Prymnesiaceae</taxon>
        <taxon>Prymnesium</taxon>
    </lineage>
</organism>
<feature type="chain" id="PRO_5044324077" description="Desulfoferrodoxin ferrous iron-binding domain-containing protein" evidence="1">
    <location>
        <begin position="18"/>
        <end position="181"/>
    </location>
</feature>
<name>A0AB34JWP6_PRYPA</name>
<reference evidence="2 3" key="1">
    <citation type="journal article" date="2024" name="Science">
        <title>Giant polyketide synthase enzymes in the biosynthesis of giant marine polyether toxins.</title>
        <authorList>
            <person name="Fallon T.R."/>
            <person name="Shende V.V."/>
            <person name="Wierzbicki I.H."/>
            <person name="Pendleton A.L."/>
            <person name="Watervoot N.F."/>
            <person name="Auber R.P."/>
            <person name="Gonzalez D.J."/>
            <person name="Wisecaver J.H."/>
            <person name="Moore B.S."/>
        </authorList>
    </citation>
    <scope>NUCLEOTIDE SEQUENCE [LARGE SCALE GENOMIC DNA]</scope>
    <source>
        <strain evidence="2 3">12B1</strain>
    </source>
</reference>
<dbReference type="SUPFAM" id="SSF49367">
    <property type="entry name" value="Superoxide reductase-like"/>
    <property type="match status" value="1"/>
</dbReference>
<comment type="caution">
    <text evidence="2">The sequence shown here is derived from an EMBL/GenBank/DDBJ whole genome shotgun (WGS) entry which is preliminary data.</text>
</comment>
<dbReference type="AlphaFoldDB" id="A0AB34JWP6"/>
<dbReference type="Proteomes" id="UP001515480">
    <property type="component" value="Unassembled WGS sequence"/>
</dbReference>
<feature type="signal peptide" evidence="1">
    <location>
        <begin position="1"/>
        <end position="17"/>
    </location>
</feature>
<dbReference type="Gene3D" id="2.60.40.730">
    <property type="entry name" value="SOR catalytic domain"/>
    <property type="match status" value="1"/>
</dbReference>
<sequence length="181" mass="19093">MWRGWWAALLAAAPAGALLTGAEPPPRARPPTTSGAPLIARRAAVLHSAAALACGSLLRGASAVEKKPSPTDVVVEIERTSAARNSKGDPKEHVPRITFEAGKVVFVVPHDNLSPPNHLDAFTEYMWLKDANTGQIISAKRLRPADPSPLTLVASVPRGTKVTAVSLCSTHGVWEGTFTVP</sequence>
<evidence type="ECO:0000313" key="2">
    <source>
        <dbReference type="EMBL" id="KAL1526341.1"/>
    </source>
</evidence>
<evidence type="ECO:0000256" key="1">
    <source>
        <dbReference type="SAM" id="SignalP"/>
    </source>
</evidence>
<dbReference type="EMBL" id="JBGBPQ010000003">
    <property type="protein sequence ID" value="KAL1526341.1"/>
    <property type="molecule type" value="Genomic_DNA"/>
</dbReference>
<protein>
    <recommendedName>
        <fullName evidence="4">Desulfoferrodoxin ferrous iron-binding domain-containing protein</fullName>
    </recommendedName>
</protein>
<gene>
    <name evidence="2" type="ORF">AB1Y20_015055</name>
</gene>
<evidence type="ECO:0008006" key="4">
    <source>
        <dbReference type="Google" id="ProtNLM"/>
    </source>
</evidence>